<dbReference type="SUPFAM" id="SSF47384">
    <property type="entry name" value="Homodimeric domain of signal transducing histidine kinase"/>
    <property type="match status" value="1"/>
</dbReference>
<dbReference type="GO" id="GO:0016036">
    <property type="term" value="P:cellular response to phosphate starvation"/>
    <property type="evidence" value="ECO:0007669"/>
    <property type="project" value="TreeGrafter"/>
</dbReference>
<dbReference type="PANTHER" id="PTHR45453">
    <property type="entry name" value="PHOSPHATE REGULON SENSOR PROTEIN PHOR"/>
    <property type="match status" value="1"/>
</dbReference>
<keyword evidence="4" id="KW-0808">Transferase</keyword>
<feature type="domain" description="Histidine kinase" evidence="8">
    <location>
        <begin position="332"/>
        <end position="549"/>
    </location>
</feature>
<dbReference type="EMBL" id="QNUL01000028">
    <property type="protein sequence ID" value="REA57400.1"/>
    <property type="molecule type" value="Genomic_DNA"/>
</dbReference>
<keyword evidence="5" id="KW-0418">Kinase</keyword>
<evidence type="ECO:0000256" key="1">
    <source>
        <dbReference type="ARBA" id="ARBA00000085"/>
    </source>
</evidence>
<dbReference type="InterPro" id="IPR003594">
    <property type="entry name" value="HATPase_dom"/>
</dbReference>
<accession>A0A3D8Y4W7</accession>
<dbReference type="InterPro" id="IPR003661">
    <property type="entry name" value="HisK_dim/P_dom"/>
</dbReference>
<evidence type="ECO:0000256" key="3">
    <source>
        <dbReference type="ARBA" id="ARBA00022553"/>
    </source>
</evidence>
<evidence type="ECO:0000256" key="6">
    <source>
        <dbReference type="ARBA" id="ARBA00023012"/>
    </source>
</evidence>
<keyword evidence="7" id="KW-0812">Transmembrane</keyword>
<evidence type="ECO:0000256" key="4">
    <source>
        <dbReference type="ARBA" id="ARBA00022679"/>
    </source>
</evidence>
<keyword evidence="10" id="KW-1185">Reference proteome</keyword>
<protein>
    <recommendedName>
        <fullName evidence="2">histidine kinase</fullName>
        <ecNumber evidence="2">2.7.13.3</ecNumber>
    </recommendedName>
</protein>
<dbReference type="SMART" id="SM00387">
    <property type="entry name" value="HATPase_c"/>
    <property type="match status" value="1"/>
</dbReference>
<keyword evidence="7" id="KW-1133">Transmembrane helix</keyword>
<comment type="catalytic activity">
    <reaction evidence="1">
        <text>ATP + protein L-histidine = ADP + protein N-phospho-L-histidine.</text>
        <dbReference type="EC" id="2.7.13.3"/>
    </reaction>
</comment>
<keyword evidence="6" id="KW-0902">Two-component regulatory system</keyword>
<dbReference type="FunFam" id="3.30.565.10:FF:000006">
    <property type="entry name" value="Sensor histidine kinase WalK"/>
    <property type="match status" value="1"/>
</dbReference>
<dbReference type="InterPro" id="IPR036097">
    <property type="entry name" value="HisK_dim/P_sf"/>
</dbReference>
<dbReference type="InterPro" id="IPR005467">
    <property type="entry name" value="His_kinase_dom"/>
</dbReference>
<dbReference type="PROSITE" id="PS50109">
    <property type="entry name" value="HIS_KIN"/>
    <property type="match status" value="1"/>
</dbReference>
<dbReference type="InterPro" id="IPR004358">
    <property type="entry name" value="Sig_transdc_His_kin-like_C"/>
</dbReference>
<sequence length="549" mass="61435">MMRKYPMKWILVLMCLSITAVVILQGIWLMDSYAVSKEKKQADIKKLLDVALIERDRQLADTVRILMQKVVRNKNDFGFRIFDFTKGIQIGFNNGIDNSYAMYDATSRDTLAIHKDPHVFFVRKMSDLTFSELKPLYSATIGINSYPDGSPEKAAQMKLTYFFHSIQDTTYLANAVIRTFADAGQSFIGKVRWYKDLSDIYTKKVVQPPPIKKKSAASREVFGVIPGSDDKQSLGYKLDLLQSYIDSLNVSKDSVFVSKPILNDINDVLRGEVPTVLLSVKTPYTAIGRQMLTGILGSVIALLFVGMCMWVMYNTIVKQKQLAEIKDDFISNISHELKTPITTAQAAVQGLKFVDLNQNPGKTSIYLRTATSEIQRLSLMVDQILNVSLYENGGFQLNPEGFDFKTMLNSIADSQQLRKEKQISVSVRYEAETDVFADKLHMQNVVVNLIDNAIKYSADAVSIAINCRNVANGIQVSVMDNGIGIPAEFRGFIFDKFFRVPDLNGHRIKGYGLGLSYVKAIIEKHGGSIGLGRCGESGTEFIFTLPESL</sequence>
<dbReference type="Proteomes" id="UP000256373">
    <property type="component" value="Unassembled WGS sequence"/>
</dbReference>
<evidence type="ECO:0000313" key="9">
    <source>
        <dbReference type="EMBL" id="REA57400.1"/>
    </source>
</evidence>
<dbReference type="InterPro" id="IPR036890">
    <property type="entry name" value="HATPase_C_sf"/>
</dbReference>
<feature type="transmembrane region" description="Helical" evidence="7">
    <location>
        <begin position="291"/>
        <end position="313"/>
    </location>
</feature>
<dbReference type="GO" id="GO:0005886">
    <property type="term" value="C:plasma membrane"/>
    <property type="evidence" value="ECO:0007669"/>
    <property type="project" value="TreeGrafter"/>
</dbReference>
<organism evidence="9 10">
    <name type="scientific">Dyadobacter luteus</name>
    <dbReference type="NCBI Taxonomy" id="2259619"/>
    <lineage>
        <taxon>Bacteria</taxon>
        <taxon>Pseudomonadati</taxon>
        <taxon>Bacteroidota</taxon>
        <taxon>Cytophagia</taxon>
        <taxon>Cytophagales</taxon>
        <taxon>Spirosomataceae</taxon>
        <taxon>Dyadobacter</taxon>
    </lineage>
</organism>
<dbReference type="EC" id="2.7.13.3" evidence="2"/>
<evidence type="ECO:0000259" key="8">
    <source>
        <dbReference type="PROSITE" id="PS50109"/>
    </source>
</evidence>
<evidence type="ECO:0000313" key="10">
    <source>
        <dbReference type="Proteomes" id="UP000256373"/>
    </source>
</evidence>
<name>A0A3D8Y4W7_9BACT</name>
<dbReference type="Pfam" id="PF00512">
    <property type="entry name" value="HisKA"/>
    <property type="match status" value="1"/>
</dbReference>
<dbReference type="Gene3D" id="1.10.287.130">
    <property type="match status" value="1"/>
</dbReference>
<dbReference type="GO" id="GO:0004721">
    <property type="term" value="F:phosphoprotein phosphatase activity"/>
    <property type="evidence" value="ECO:0007669"/>
    <property type="project" value="TreeGrafter"/>
</dbReference>
<evidence type="ECO:0000256" key="5">
    <source>
        <dbReference type="ARBA" id="ARBA00022777"/>
    </source>
</evidence>
<dbReference type="Pfam" id="PF02518">
    <property type="entry name" value="HATPase_c"/>
    <property type="match status" value="1"/>
</dbReference>
<dbReference type="PANTHER" id="PTHR45453:SF1">
    <property type="entry name" value="PHOSPHATE REGULON SENSOR PROTEIN PHOR"/>
    <property type="match status" value="1"/>
</dbReference>
<dbReference type="CDD" id="cd00075">
    <property type="entry name" value="HATPase"/>
    <property type="match status" value="1"/>
</dbReference>
<keyword evidence="7" id="KW-0472">Membrane</keyword>
<evidence type="ECO:0000256" key="2">
    <source>
        <dbReference type="ARBA" id="ARBA00012438"/>
    </source>
</evidence>
<dbReference type="InterPro" id="IPR050351">
    <property type="entry name" value="BphY/WalK/GraS-like"/>
</dbReference>
<dbReference type="AlphaFoldDB" id="A0A3D8Y4W7"/>
<dbReference type="Gene3D" id="3.30.565.10">
    <property type="entry name" value="Histidine kinase-like ATPase, C-terminal domain"/>
    <property type="match status" value="1"/>
</dbReference>
<gene>
    <name evidence="9" type="ORF">DSL64_23900</name>
</gene>
<dbReference type="OrthoDB" id="1933776at2"/>
<dbReference type="SUPFAM" id="SSF55874">
    <property type="entry name" value="ATPase domain of HSP90 chaperone/DNA topoisomerase II/histidine kinase"/>
    <property type="match status" value="1"/>
</dbReference>
<comment type="caution">
    <text evidence="9">The sequence shown here is derived from an EMBL/GenBank/DDBJ whole genome shotgun (WGS) entry which is preliminary data.</text>
</comment>
<dbReference type="PRINTS" id="PR00344">
    <property type="entry name" value="BCTRLSENSOR"/>
</dbReference>
<dbReference type="RefSeq" id="WP_115833477.1">
    <property type="nucleotide sequence ID" value="NZ_QNUL01000028.1"/>
</dbReference>
<proteinExistence type="predicted"/>
<dbReference type="CDD" id="cd00082">
    <property type="entry name" value="HisKA"/>
    <property type="match status" value="1"/>
</dbReference>
<evidence type="ECO:0000256" key="7">
    <source>
        <dbReference type="SAM" id="Phobius"/>
    </source>
</evidence>
<dbReference type="GO" id="GO:0000155">
    <property type="term" value="F:phosphorelay sensor kinase activity"/>
    <property type="evidence" value="ECO:0007669"/>
    <property type="project" value="InterPro"/>
</dbReference>
<keyword evidence="3" id="KW-0597">Phosphoprotein</keyword>
<reference evidence="9 10" key="1">
    <citation type="submission" date="2018-07" db="EMBL/GenBank/DDBJ databases">
        <title>Dyadobacter roseus sp. nov., isolated from rose rhizosphere soil.</title>
        <authorList>
            <person name="Chen L."/>
        </authorList>
    </citation>
    <scope>NUCLEOTIDE SEQUENCE [LARGE SCALE GENOMIC DNA]</scope>
    <source>
        <strain evidence="9 10">RS19</strain>
    </source>
</reference>
<dbReference type="SMART" id="SM00388">
    <property type="entry name" value="HisKA"/>
    <property type="match status" value="1"/>
</dbReference>